<sequence length="72" mass="8384">MTFDSALQPPTSVFRYRQIQVRKYILSSIFVGGCNFRHSSSYPEEGSAYPQQYPSINSCYLSHQLPSNYRQR</sequence>
<dbReference type="RefSeq" id="XP_037161688.1">
    <property type="nucleotide sequence ID" value="XM_037311532.1"/>
</dbReference>
<comment type="caution">
    <text evidence="1">The sequence shown here is derived from an EMBL/GenBank/DDBJ whole genome shotgun (WGS) entry which is preliminary data.</text>
</comment>
<dbReference type="AlphaFoldDB" id="A0A8H6FPD8"/>
<dbReference type="EMBL" id="JACCJC010000050">
    <property type="protein sequence ID" value="KAF6232259.1"/>
    <property type="molecule type" value="Genomic_DNA"/>
</dbReference>
<dbReference type="GeneID" id="59291293"/>
<reference evidence="1 2" key="1">
    <citation type="journal article" date="2020" name="Genomics">
        <title>Complete, high-quality genomes from long-read metagenomic sequencing of two wolf lichen thalli reveals enigmatic genome architecture.</title>
        <authorList>
            <person name="McKenzie S.K."/>
            <person name="Walston R.F."/>
            <person name="Allen J.L."/>
        </authorList>
    </citation>
    <scope>NUCLEOTIDE SEQUENCE [LARGE SCALE GENOMIC DNA]</scope>
    <source>
        <strain evidence="1">WasteWater2</strain>
    </source>
</reference>
<keyword evidence="2" id="KW-1185">Reference proteome</keyword>
<accession>A0A8H6FPD8</accession>
<dbReference type="Proteomes" id="UP000578531">
    <property type="component" value="Unassembled WGS sequence"/>
</dbReference>
<evidence type="ECO:0000313" key="1">
    <source>
        <dbReference type="EMBL" id="KAF6232259.1"/>
    </source>
</evidence>
<protein>
    <submittedName>
        <fullName evidence="1">Uncharacterized protein</fullName>
    </submittedName>
</protein>
<evidence type="ECO:0000313" key="2">
    <source>
        <dbReference type="Proteomes" id="UP000578531"/>
    </source>
</evidence>
<organism evidence="1 2">
    <name type="scientific">Letharia columbiana</name>
    <dbReference type="NCBI Taxonomy" id="112416"/>
    <lineage>
        <taxon>Eukaryota</taxon>
        <taxon>Fungi</taxon>
        <taxon>Dikarya</taxon>
        <taxon>Ascomycota</taxon>
        <taxon>Pezizomycotina</taxon>
        <taxon>Lecanoromycetes</taxon>
        <taxon>OSLEUM clade</taxon>
        <taxon>Lecanoromycetidae</taxon>
        <taxon>Lecanorales</taxon>
        <taxon>Lecanorineae</taxon>
        <taxon>Parmeliaceae</taxon>
        <taxon>Letharia</taxon>
    </lineage>
</organism>
<name>A0A8H6FPD8_9LECA</name>
<gene>
    <name evidence="1" type="ORF">HO173_009642</name>
</gene>
<proteinExistence type="predicted"/>